<dbReference type="GO" id="GO:0016020">
    <property type="term" value="C:membrane"/>
    <property type="evidence" value="ECO:0007669"/>
    <property type="project" value="UniProtKB-SubCell"/>
</dbReference>
<name>A0A6C0GQ32_9BACT</name>
<evidence type="ECO:0000256" key="3">
    <source>
        <dbReference type="ARBA" id="ARBA00022989"/>
    </source>
</evidence>
<feature type="transmembrane region" description="Helical" evidence="5">
    <location>
        <begin position="7"/>
        <end position="29"/>
    </location>
</feature>
<evidence type="ECO:0000313" key="6">
    <source>
        <dbReference type="EMBL" id="QHT70178.1"/>
    </source>
</evidence>
<feature type="transmembrane region" description="Helical" evidence="5">
    <location>
        <begin position="41"/>
        <end position="64"/>
    </location>
</feature>
<feature type="transmembrane region" description="Helical" evidence="5">
    <location>
        <begin position="99"/>
        <end position="115"/>
    </location>
</feature>
<keyword evidence="2 5" id="KW-0812">Transmembrane</keyword>
<protein>
    <submittedName>
        <fullName evidence="6">DoxX family protein</fullName>
    </submittedName>
</protein>
<keyword evidence="7" id="KW-1185">Reference proteome</keyword>
<evidence type="ECO:0000256" key="1">
    <source>
        <dbReference type="ARBA" id="ARBA00004141"/>
    </source>
</evidence>
<gene>
    <name evidence="6" type="ORF">GXP67_27795</name>
</gene>
<dbReference type="EMBL" id="CP048222">
    <property type="protein sequence ID" value="QHT70178.1"/>
    <property type="molecule type" value="Genomic_DNA"/>
</dbReference>
<evidence type="ECO:0000313" key="7">
    <source>
        <dbReference type="Proteomes" id="UP000480178"/>
    </source>
</evidence>
<dbReference type="Proteomes" id="UP000480178">
    <property type="component" value="Chromosome"/>
</dbReference>
<dbReference type="PIRSF" id="PIRSF030066">
    <property type="entry name" value="UCP030066"/>
    <property type="match status" value="1"/>
</dbReference>
<dbReference type="KEGG" id="rhoz:GXP67_27795"/>
<accession>A0A6C0GQ32</accession>
<keyword evidence="3 5" id="KW-1133">Transmembrane helix</keyword>
<evidence type="ECO:0000256" key="5">
    <source>
        <dbReference type="SAM" id="Phobius"/>
    </source>
</evidence>
<sequence>MTRRNKIIYWVATIWLALGMLSTGIVQIIKNEQEVKTITQLGYPAYFLTLLGIWKILGVAAVLLPTFRLLKEWAYAGFFFAMSGAIFSHIASGNSLTEIFPSLLLLILTVISWFFRPVDRKFSSVIQQ</sequence>
<evidence type="ECO:0000256" key="4">
    <source>
        <dbReference type="ARBA" id="ARBA00023136"/>
    </source>
</evidence>
<dbReference type="RefSeq" id="WP_162446160.1">
    <property type="nucleotide sequence ID" value="NZ_CP048222.1"/>
</dbReference>
<dbReference type="Pfam" id="PF13564">
    <property type="entry name" value="DoxX_2"/>
    <property type="match status" value="1"/>
</dbReference>
<evidence type="ECO:0000256" key="2">
    <source>
        <dbReference type="ARBA" id="ARBA00022692"/>
    </source>
</evidence>
<dbReference type="InterPro" id="IPR032808">
    <property type="entry name" value="DoxX"/>
</dbReference>
<organism evidence="6 7">
    <name type="scientific">Rhodocytophaga rosea</name>
    <dbReference type="NCBI Taxonomy" id="2704465"/>
    <lineage>
        <taxon>Bacteria</taxon>
        <taxon>Pseudomonadati</taxon>
        <taxon>Bacteroidota</taxon>
        <taxon>Cytophagia</taxon>
        <taxon>Cytophagales</taxon>
        <taxon>Rhodocytophagaceae</taxon>
        <taxon>Rhodocytophaga</taxon>
    </lineage>
</organism>
<feature type="transmembrane region" description="Helical" evidence="5">
    <location>
        <begin position="73"/>
        <end position="93"/>
    </location>
</feature>
<proteinExistence type="predicted"/>
<dbReference type="InterPro" id="IPR016944">
    <property type="entry name" value="UCP030066"/>
</dbReference>
<keyword evidence="4 5" id="KW-0472">Membrane</keyword>
<reference evidence="6 7" key="1">
    <citation type="submission" date="2020-01" db="EMBL/GenBank/DDBJ databases">
        <authorList>
            <person name="Kim M.K."/>
        </authorList>
    </citation>
    <scope>NUCLEOTIDE SEQUENCE [LARGE SCALE GENOMIC DNA]</scope>
    <source>
        <strain evidence="6 7">172606-1</strain>
    </source>
</reference>
<comment type="subcellular location">
    <subcellularLocation>
        <location evidence="1">Membrane</location>
        <topology evidence="1">Multi-pass membrane protein</topology>
    </subcellularLocation>
</comment>
<dbReference type="AlphaFoldDB" id="A0A6C0GQ32"/>